<gene>
    <name evidence="2" type="ORF">SCLCIDRAFT_1210938</name>
</gene>
<feature type="compositionally biased region" description="Basic and acidic residues" evidence="1">
    <location>
        <begin position="10"/>
        <end position="19"/>
    </location>
</feature>
<reference evidence="3" key="2">
    <citation type="submission" date="2015-01" db="EMBL/GenBank/DDBJ databases">
        <title>Evolutionary Origins and Diversification of the Mycorrhizal Mutualists.</title>
        <authorList>
            <consortium name="DOE Joint Genome Institute"/>
            <consortium name="Mycorrhizal Genomics Consortium"/>
            <person name="Kohler A."/>
            <person name="Kuo A."/>
            <person name="Nagy L.G."/>
            <person name="Floudas D."/>
            <person name="Copeland A."/>
            <person name="Barry K.W."/>
            <person name="Cichocki N."/>
            <person name="Veneault-Fourrey C."/>
            <person name="LaButti K."/>
            <person name="Lindquist E.A."/>
            <person name="Lipzen A."/>
            <person name="Lundell T."/>
            <person name="Morin E."/>
            <person name="Murat C."/>
            <person name="Riley R."/>
            <person name="Ohm R."/>
            <person name="Sun H."/>
            <person name="Tunlid A."/>
            <person name="Henrissat B."/>
            <person name="Grigoriev I.V."/>
            <person name="Hibbett D.S."/>
            <person name="Martin F."/>
        </authorList>
    </citation>
    <scope>NUCLEOTIDE SEQUENCE [LARGE SCALE GENOMIC DNA]</scope>
    <source>
        <strain evidence="3">Foug A</strain>
    </source>
</reference>
<dbReference type="EMBL" id="KN822015">
    <property type="protein sequence ID" value="KIM66893.1"/>
    <property type="molecule type" value="Genomic_DNA"/>
</dbReference>
<protein>
    <submittedName>
        <fullName evidence="2">Uncharacterized protein</fullName>
    </submittedName>
</protein>
<feature type="region of interest" description="Disordered" evidence="1">
    <location>
        <begin position="1"/>
        <end position="28"/>
    </location>
</feature>
<name>A0A0C2ZZP2_9AGAM</name>
<dbReference type="AlphaFoldDB" id="A0A0C2ZZP2"/>
<evidence type="ECO:0000256" key="1">
    <source>
        <dbReference type="SAM" id="MobiDB-lite"/>
    </source>
</evidence>
<reference evidence="2 3" key="1">
    <citation type="submission" date="2014-04" db="EMBL/GenBank/DDBJ databases">
        <authorList>
            <consortium name="DOE Joint Genome Institute"/>
            <person name="Kuo A."/>
            <person name="Kohler A."/>
            <person name="Nagy L.G."/>
            <person name="Floudas D."/>
            <person name="Copeland A."/>
            <person name="Barry K.W."/>
            <person name="Cichocki N."/>
            <person name="Veneault-Fourrey C."/>
            <person name="LaButti K."/>
            <person name="Lindquist E.A."/>
            <person name="Lipzen A."/>
            <person name="Lundell T."/>
            <person name="Morin E."/>
            <person name="Murat C."/>
            <person name="Sun H."/>
            <person name="Tunlid A."/>
            <person name="Henrissat B."/>
            <person name="Grigoriev I.V."/>
            <person name="Hibbett D.S."/>
            <person name="Martin F."/>
            <person name="Nordberg H.P."/>
            <person name="Cantor M.N."/>
            <person name="Hua S.X."/>
        </authorList>
    </citation>
    <scope>NUCLEOTIDE SEQUENCE [LARGE SCALE GENOMIC DNA]</scope>
    <source>
        <strain evidence="2 3">Foug A</strain>
    </source>
</reference>
<dbReference type="HOGENOM" id="CLU_2813891_0_0_1"/>
<evidence type="ECO:0000313" key="2">
    <source>
        <dbReference type="EMBL" id="KIM66893.1"/>
    </source>
</evidence>
<proteinExistence type="predicted"/>
<sequence length="67" mass="7328">MAGNGNGDVRGNDDGEDSTRNGGTIDSARIKATRLTGEVCQHQRSRIKNLRVVWATYLIRRASVLSL</sequence>
<evidence type="ECO:0000313" key="3">
    <source>
        <dbReference type="Proteomes" id="UP000053989"/>
    </source>
</evidence>
<organism evidence="2 3">
    <name type="scientific">Scleroderma citrinum Foug A</name>
    <dbReference type="NCBI Taxonomy" id="1036808"/>
    <lineage>
        <taxon>Eukaryota</taxon>
        <taxon>Fungi</taxon>
        <taxon>Dikarya</taxon>
        <taxon>Basidiomycota</taxon>
        <taxon>Agaricomycotina</taxon>
        <taxon>Agaricomycetes</taxon>
        <taxon>Agaricomycetidae</taxon>
        <taxon>Boletales</taxon>
        <taxon>Sclerodermatineae</taxon>
        <taxon>Sclerodermataceae</taxon>
        <taxon>Scleroderma</taxon>
    </lineage>
</organism>
<dbReference type="InParanoid" id="A0A0C2ZZP2"/>
<dbReference type="Proteomes" id="UP000053989">
    <property type="component" value="Unassembled WGS sequence"/>
</dbReference>
<accession>A0A0C2ZZP2</accession>
<keyword evidence="3" id="KW-1185">Reference proteome</keyword>